<feature type="domain" description="Domain of unknown function with conserved HDNR motif" evidence="1">
    <location>
        <begin position="9"/>
        <end position="149"/>
    </location>
</feature>
<accession>A0A7N4NSY5</accession>
<dbReference type="AlphaFoldDB" id="A0A7N4NSY5"/>
<dbReference type="Proteomes" id="UP000007648">
    <property type="component" value="Unassembled WGS sequence"/>
</dbReference>
<evidence type="ECO:0000313" key="2">
    <source>
        <dbReference type="Ensembl" id="ENSSHAP00000027861.1"/>
    </source>
</evidence>
<dbReference type="GeneID" id="100932507"/>
<dbReference type="KEGG" id="shr:100932507"/>
<gene>
    <name evidence="2" type="primary">CIMIP7</name>
</gene>
<evidence type="ECO:0000259" key="1">
    <source>
        <dbReference type="Pfam" id="PF15115"/>
    </source>
</evidence>
<proteinExistence type="predicted"/>
<dbReference type="GeneTree" id="ENSGT00390000002177"/>
<sequence length="234" mass="26732">MTLQNALVGSWYNSGFYGHYRGQFKYELAQEYRLAAKPQPPAVFLQRIKEPPNKHLFSKHDNRGVFDTGIGKKKAWEKLKKKCNVLNWSCDDEAQKPLVTSYQKHYSLKESGDTEGPIFQPLVHYFQSGSPECMNFNRIPSTTYQHNFGLHLVNQVPDEKINKEVSETKEKLAISQLCETKEKLGMSPCPAPSSLPESLPDLPLTTTNRKKTEPLLHLTVSDCLCWLDPLKKVH</sequence>
<reference evidence="2 3" key="1">
    <citation type="journal article" date="2011" name="Proc. Natl. Acad. Sci. U.S.A.">
        <title>Genetic diversity and population structure of the endangered marsupial Sarcophilus harrisii (Tasmanian devil).</title>
        <authorList>
            <person name="Miller W."/>
            <person name="Hayes V.M."/>
            <person name="Ratan A."/>
            <person name="Petersen D.C."/>
            <person name="Wittekindt N.E."/>
            <person name="Miller J."/>
            <person name="Walenz B."/>
            <person name="Knight J."/>
            <person name="Qi J."/>
            <person name="Zhao F."/>
            <person name="Wang Q."/>
            <person name="Bedoya-Reina O.C."/>
            <person name="Katiyar N."/>
            <person name="Tomsho L.P."/>
            <person name="Kasson L.M."/>
            <person name="Hardie R.A."/>
            <person name="Woodbridge P."/>
            <person name="Tindall E.A."/>
            <person name="Bertelsen M.F."/>
            <person name="Dixon D."/>
            <person name="Pyecroft S."/>
            <person name="Helgen K.M."/>
            <person name="Lesk A.M."/>
            <person name="Pringle T.H."/>
            <person name="Patterson N."/>
            <person name="Zhang Y."/>
            <person name="Kreiss A."/>
            <person name="Woods G.M."/>
            <person name="Jones M.E."/>
            <person name="Schuster S.C."/>
        </authorList>
    </citation>
    <scope>NUCLEOTIDE SEQUENCE [LARGE SCALE GENOMIC DNA]</scope>
</reference>
<protein>
    <recommendedName>
        <fullName evidence="1">Domain of unknown function with conserved HDNR motif domain-containing protein</fullName>
    </recommendedName>
</protein>
<reference evidence="2" key="3">
    <citation type="submission" date="2025-09" db="UniProtKB">
        <authorList>
            <consortium name="Ensembl"/>
        </authorList>
    </citation>
    <scope>IDENTIFICATION</scope>
</reference>
<dbReference type="InParanoid" id="A0A7N4NSY5"/>
<dbReference type="InterPro" id="IPR029369">
    <property type="entry name" value="HDNR"/>
</dbReference>
<dbReference type="PANTHER" id="PTHR35539">
    <property type="entry name" value="CDNA SEQUENCE BC048562"/>
    <property type="match status" value="1"/>
</dbReference>
<evidence type="ECO:0000313" key="3">
    <source>
        <dbReference type="Proteomes" id="UP000007648"/>
    </source>
</evidence>
<dbReference type="CTD" id="646498"/>
<name>A0A7N4NSY5_SARHA</name>
<reference evidence="2" key="2">
    <citation type="submission" date="2025-08" db="UniProtKB">
        <authorList>
            <consortium name="Ensembl"/>
        </authorList>
    </citation>
    <scope>IDENTIFICATION</scope>
</reference>
<dbReference type="Ensembl" id="ENSSHAT00000049219.1">
    <property type="protein sequence ID" value="ENSSHAP00000027861.1"/>
    <property type="gene ID" value="ENSSHAG00000024380.1"/>
</dbReference>
<dbReference type="PANTHER" id="PTHR35539:SF1">
    <property type="entry name" value="CDNA SEQUENCE BC048562"/>
    <property type="match status" value="1"/>
</dbReference>
<dbReference type="OrthoDB" id="10045229at2759"/>
<dbReference type="Pfam" id="PF15115">
    <property type="entry name" value="HDNR"/>
    <property type="match status" value="1"/>
</dbReference>
<keyword evidence="3" id="KW-1185">Reference proteome</keyword>
<organism evidence="2 3">
    <name type="scientific">Sarcophilus harrisii</name>
    <name type="common">Tasmanian devil</name>
    <name type="synonym">Sarcophilus laniarius</name>
    <dbReference type="NCBI Taxonomy" id="9305"/>
    <lineage>
        <taxon>Eukaryota</taxon>
        <taxon>Metazoa</taxon>
        <taxon>Chordata</taxon>
        <taxon>Craniata</taxon>
        <taxon>Vertebrata</taxon>
        <taxon>Euteleostomi</taxon>
        <taxon>Mammalia</taxon>
        <taxon>Metatheria</taxon>
        <taxon>Dasyuromorphia</taxon>
        <taxon>Dasyuridae</taxon>
        <taxon>Sarcophilus</taxon>
    </lineage>
</organism>